<feature type="compositionally biased region" description="Polar residues" evidence="1">
    <location>
        <begin position="1"/>
        <end position="13"/>
    </location>
</feature>
<accession>A0A9D7SCL8</accession>
<gene>
    <name evidence="2" type="ORF">IPO85_17015</name>
</gene>
<dbReference type="AlphaFoldDB" id="A0A9D7SCL8"/>
<dbReference type="Proteomes" id="UP000808349">
    <property type="component" value="Unassembled WGS sequence"/>
</dbReference>
<name>A0A9D7SCL8_9BACT</name>
<proteinExistence type="predicted"/>
<evidence type="ECO:0000313" key="2">
    <source>
        <dbReference type="EMBL" id="MBK9719182.1"/>
    </source>
</evidence>
<feature type="region of interest" description="Disordered" evidence="1">
    <location>
        <begin position="1"/>
        <end position="26"/>
    </location>
</feature>
<reference evidence="2 3" key="1">
    <citation type="submission" date="2020-10" db="EMBL/GenBank/DDBJ databases">
        <title>Connecting structure to function with the recovery of over 1000 high-quality activated sludge metagenome-assembled genomes encoding full-length rRNA genes using long-read sequencing.</title>
        <authorList>
            <person name="Singleton C.M."/>
            <person name="Petriglieri F."/>
            <person name="Kristensen J.M."/>
            <person name="Kirkegaard R.H."/>
            <person name="Michaelsen T.Y."/>
            <person name="Andersen M.H."/>
            <person name="Karst S.M."/>
            <person name="Dueholm M.S."/>
            <person name="Nielsen P.H."/>
            <person name="Albertsen M."/>
        </authorList>
    </citation>
    <scope>NUCLEOTIDE SEQUENCE [LARGE SCALE GENOMIC DNA]</scope>
    <source>
        <strain evidence="2">Ribe_18-Q3-R11-54_BAT3C.373</strain>
    </source>
</reference>
<dbReference type="EMBL" id="JADKFW010000016">
    <property type="protein sequence ID" value="MBK9719182.1"/>
    <property type="molecule type" value="Genomic_DNA"/>
</dbReference>
<comment type="caution">
    <text evidence="2">The sequence shown here is derived from an EMBL/GenBank/DDBJ whole genome shotgun (WGS) entry which is preliminary data.</text>
</comment>
<sequence>MGTTSHSPNTGTGPIQPVIVPVSGQGHGFDSTKTNISAGNVYNDSMSSFQLV</sequence>
<organism evidence="2 3">
    <name type="scientific">Candidatus Defluviibacterium haderslevense</name>
    <dbReference type="NCBI Taxonomy" id="2981993"/>
    <lineage>
        <taxon>Bacteria</taxon>
        <taxon>Pseudomonadati</taxon>
        <taxon>Bacteroidota</taxon>
        <taxon>Saprospiria</taxon>
        <taxon>Saprospirales</taxon>
        <taxon>Saprospiraceae</taxon>
        <taxon>Candidatus Defluviibacterium</taxon>
    </lineage>
</organism>
<evidence type="ECO:0000313" key="3">
    <source>
        <dbReference type="Proteomes" id="UP000808349"/>
    </source>
</evidence>
<protein>
    <submittedName>
        <fullName evidence="2">Uncharacterized protein</fullName>
    </submittedName>
</protein>
<evidence type="ECO:0000256" key="1">
    <source>
        <dbReference type="SAM" id="MobiDB-lite"/>
    </source>
</evidence>